<reference evidence="2" key="1">
    <citation type="submission" date="2023-03" db="EMBL/GenBank/DDBJ databases">
        <title>Massive genome expansion in bonnet fungi (Mycena s.s.) driven by repeated elements and novel gene families across ecological guilds.</title>
        <authorList>
            <consortium name="Lawrence Berkeley National Laboratory"/>
            <person name="Harder C.B."/>
            <person name="Miyauchi S."/>
            <person name="Viragh M."/>
            <person name="Kuo A."/>
            <person name="Thoen E."/>
            <person name="Andreopoulos B."/>
            <person name="Lu D."/>
            <person name="Skrede I."/>
            <person name="Drula E."/>
            <person name="Henrissat B."/>
            <person name="Morin E."/>
            <person name="Kohler A."/>
            <person name="Barry K."/>
            <person name="LaButti K."/>
            <person name="Morin E."/>
            <person name="Salamov A."/>
            <person name="Lipzen A."/>
            <person name="Mereny Z."/>
            <person name="Hegedus B."/>
            <person name="Baldrian P."/>
            <person name="Stursova M."/>
            <person name="Weitz H."/>
            <person name="Taylor A."/>
            <person name="Grigoriev I.V."/>
            <person name="Nagy L.G."/>
            <person name="Martin F."/>
            <person name="Kauserud H."/>
        </authorList>
    </citation>
    <scope>NUCLEOTIDE SEQUENCE</scope>
    <source>
        <strain evidence="2">CBHHK173m</strain>
    </source>
</reference>
<feature type="region of interest" description="Disordered" evidence="1">
    <location>
        <begin position="209"/>
        <end position="238"/>
    </location>
</feature>
<evidence type="ECO:0000256" key="1">
    <source>
        <dbReference type="SAM" id="MobiDB-lite"/>
    </source>
</evidence>
<feature type="compositionally biased region" description="Low complexity" evidence="1">
    <location>
        <begin position="185"/>
        <end position="196"/>
    </location>
</feature>
<protein>
    <submittedName>
        <fullName evidence="2">Uncharacterized protein</fullName>
    </submittedName>
</protein>
<dbReference type="AlphaFoldDB" id="A0AAD6XWI3"/>
<feature type="compositionally biased region" description="Acidic residues" evidence="1">
    <location>
        <begin position="292"/>
        <end position="306"/>
    </location>
</feature>
<feature type="compositionally biased region" description="Low complexity" evidence="1">
    <location>
        <begin position="149"/>
        <end position="168"/>
    </location>
</feature>
<feature type="compositionally biased region" description="Low complexity" evidence="1">
    <location>
        <begin position="278"/>
        <end position="288"/>
    </location>
</feature>
<feature type="region of interest" description="Disordered" evidence="1">
    <location>
        <begin position="255"/>
        <end position="310"/>
    </location>
</feature>
<name>A0AAD6XWI3_9AGAR</name>
<accession>A0AAD6XWI3</accession>
<gene>
    <name evidence="2" type="ORF">B0H15DRAFT_164487</name>
</gene>
<proteinExistence type="predicted"/>
<dbReference type="EMBL" id="JARJCN010000017">
    <property type="protein sequence ID" value="KAJ7092879.1"/>
    <property type="molecule type" value="Genomic_DNA"/>
</dbReference>
<evidence type="ECO:0000313" key="3">
    <source>
        <dbReference type="Proteomes" id="UP001222325"/>
    </source>
</evidence>
<dbReference type="Proteomes" id="UP001222325">
    <property type="component" value="Unassembled WGS sequence"/>
</dbReference>
<comment type="caution">
    <text evidence="2">The sequence shown here is derived from an EMBL/GenBank/DDBJ whole genome shotgun (WGS) entry which is preliminary data.</text>
</comment>
<organism evidence="2 3">
    <name type="scientific">Mycena belliarum</name>
    <dbReference type="NCBI Taxonomy" id="1033014"/>
    <lineage>
        <taxon>Eukaryota</taxon>
        <taxon>Fungi</taxon>
        <taxon>Dikarya</taxon>
        <taxon>Basidiomycota</taxon>
        <taxon>Agaricomycotina</taxon>
        <taxon>Agaricomycetes</taxon>
        <taxon>Agaricomycetidae</taxon>
        <taxon>Agaricales</taxon>
        <taxon>Marasmiineae</taxon>
        <taxon>Mycenaceae</taxon>
        <taxon>Mycena</taxon>
    </lineage>
</organism>
<sequence length="337" mass="36063">MPNHESVNLERRCFGGFKFGVACSSRRSLTNDFYLGSACHCPLRPLGFTSPTRQPREHVVSCRVPRCPVTDALLLLLPPMSLRVRDRDRDLDLELPPIMHGDSPTHLDIPPPYEDLDTRPHGPYRSLSLDTRTSGPSERKLRALPAPPRRSASTAALSSAAGLTLAPARSKPQLQPQPRFFVTNPSDSPVSPASASAHPRAWCSFATASPAPAPGDKDAPRSPVPIYITPSPARAAKRNRRLGGVPPAALTELHTLGDGHAGSTGANEPPRARFALGSTSPSPSSSTSDFAADGEDAEDEAAEEEAEPARVVARAAGLRWVRWVRDLRGPGTAVGTR</sequence>
<keyword evidence="3" id="KW-1185">Reference proteome</keyword>
<feature type="region of interest" description="Disordered" evidence="1">
    <location>
        <begin position="95"/>
        <end position="196"/>
    </location>
</feature>
<evidence type="ECO:0000313" key="2">
    <source>
        <dbReference type="EMBL" id="KAJ7092879.1"/>
    </source>
</evidence>